<keyword evidence="1" id="KW-0675">Receptor</keyword>
<dbReference type="InterPro" id="IPR013519">
    <property type="entry name" value="Int_alpha_beta-p"/>
</dbReference>
<dbReference type="EMBL" id="UPSH01000001">
    <property type="protein sequence ID" value="VBB18959.1"/>
    <property type="molecule type" value="Genomic_DNA"/>
</dbReference>
<dbReference type="InterPro" id="IPR015943">
    <property type="entry name" value="WD40/YVTN_repeat-like_dom_sf"/>
</dbReference>
<comment type="caution">
    <text evidence="1">The sequence shown here is derived from an EMBL/GenBank/DDBJ whole genome shotgun (WGS) entry which is preliminary data.</text>
</comment>
<proteinExistence type="predicted"/>
<gene>
    <name evidence="1" type="ORF">YASMINEVIRUS_1491</name>
</gene>
<dbReference type="Proteomes" id="UP000594342">
    <property type="component" value="Unassembled WGS sequence"/>
</dbReference>
<name>A0A5K0UA39_9VIRU</name>
<accession>A0A5K0UA39</accession>
<dbReference type="SMART" id="SM00191">
    <property type="entry name" value="Int_alpha"/>
    <property type="match status" value="5"/>
</dbReference>
<organism evidence="1 2">
    <name type="scientific">Yasminevirus sp. GU-2018</name>
    <dbReference type="NCBI Taxonomy" id="2420051"/>
    <lineage>
        <taxon>Viruses</taxon>
        <taxon>Varidnaviria</taxon>
        <taxon>Bamfordvirae</taxon>
        <taxon>Nucleocytoviricota</taxon>
        <taxon>Megaviricetes</taxon>
        <taxon>Imitervirales</taxon>
        <taxon>Mimiviridae</taxon>
        <taxon>Klosneuvirinae</taxon>
        <taxon>Yasminevirus</taxon>
        <taxon>Yasminevirus saudimassiliense</taxon>
    </lineage>
</organism>
<dbReference type="Gene3D" id="2.130.10.130">
    <property type="entry name" value="Integrin alpha, N-terminal"/>
    <property type="match status" value="1"/>
</dbReference>
<dbReference type="SUPFAM" id="SSF82171">
    <property type="entry name" value="DPP6 N-terminal domain-like"/>
    <property type="match status" value="1"/>
</dbReference>
<evidence type="ECO:0000313" key="1">
    <source>
        <dbReference type="EMBL" id="VBB18959.1"/>
    </source>
</evidence>
<sequence length="415" mass="43419">MTWTQLGNDMINNGTSSLLGWGNSGAISGDGTTIVVGATSASDTVGKCYVFKYESSSWIQKQIINGNATNDYFGTSVAVSYDGSVIAVGAPQTSPDLSDFPDFPSASSKGYVRVYKYNSTTALWEPTTATPLTDNDQDSRIFGYAIAISDNGSKLVVGAPGTPNTSVPIIQPPLVGKVVFYDLTDGAPTLGFFGNYDNPNAQYQYFGSSVAMSGDGMTVVAGSKKNNVTISAAFKYDTNQGLWTQTTKVSNIVAHSIALSTNGNRLVIGNPYDNSNKGIANIYTYGTSDYVYDSTLSEATFSYYGISVAISSDGNTIVVGSTTPGTVRVVNATNPGSPTDITSIVSPASTNVNYGIFVDVSSDGGRVAVTEGRMHNTTQGAVRVYVPPTTTTTVAPTTTAPPTSGCCSWFNCCSN</sequence>
<evidence type="ECO:0000313" key="2">
    <source>
        <dbReference type="Proteomes" id="UP000594342"/>
    </source>
</evidence>
<dbReference type="Gene3D" id="2.130.10.10">
    <property type="entry name" value="YVTN repeat-like/Quinoprotein amine dehydrogenase"/>
    <property type="match status" value="1"/>
</dbReference>
<keyword evidence="2" id="KW-1185">Reference proteome</keyword>
<dbReference type="InterPro" id="IPR028994">
    <property type="entry name" value="Integrin_alpha_N"/>
</dbReference>
<reference evidence="1 2" key="1">
    <citation type="submission" date="2018-10" db="EMBL/GenBank/DDBJ databases">
        <authorList>
            <consortium name="IHU Genomes"/>
        </authorList>
    </citation>
    <scope>NUCLEOTIDE SEQUENCE [LARGE SCALE GENOMIC DNA]</scope>
    <source>
        <strain evidence="1 2">A1</strain>
    </source>
</reference>
<protein>
    <submittedName>
        <fullName evidence="1">Receptor-like cell wall protein</fullName>
    </submittedName>
</protein>